<dbReference type="InterPro" id="IPR000795">
    <property type="entry name" value="T_Tr_GTP-bd_dom"/>
</dbReference>
<dbReference type="Pfam" id="PF22042">
    <property type="entry name" value="EF-G_D2"/>
    <property type="match status" value="1"/>
</dbReference>
<dbReference type="Pfam" id="PF03764">
    <property type="entry name" value="EFG_IV"/>
    <property type="match status" value="1"/>
</dbReference>
<dbReference type="FunFam" id="3.30.230.10:FF:000003">
    <property type="entry name" value="Elongation factor G"/>
    <property type="match status" value="1"/>
</dbReference>
<gene>
    <name evidence="4" type="primary">fusA_2</name>
    <name evidence="4" type="ORF">Aargi30884_28200</name>
</gene>
<dbReference type="PRINTS" id="PR00315">
    <property type="entry name" value="ELONGATNFCT"/>
</dbReference>
<feature type="domain" description="Tr-type G" evidence="3">
    <location>
        <begin position="7"/>
        <end position="281"/>
    </location>
</feature>
<dbReference type="Gene3D" id="3.30.230.10">
    <property type="match status" value="1"/>
</dbReference>
<evidence type="ECO:0000256" key="2">
    <source>
        <dbReference type="ARBA" id="ARBA00023134"/>
    </source>
</evidence>
<keyword evidence="5" id="KW-1185">Reference proteome</keyword>
<sequence>MRDYLSHEVRNVVVLGHTGVGKTALMESMLYYTKASDRFGVTSEGSSLIDYDAEEIRRGLSVYTSIVPIEWKDCKINFLDTPGYIDFIRGEEEGSAVGDSALIVVDAKDVAQPGTQRAWENAQKHNLPTIFFVNKLDEENASFDTAYQTLRDTFGKSVIPFEVPIIENGKIVGSVNILRDKAWYYEGPHADADKAQPVPEDMVDMVNAYKNQIAEAVAMGDDELMEKFFSGEEFSEAELTRGVRLGVRNGEIRPVYSGSATHSIGIERLMDLIVKYFPTYGESGYIEVKDAASNETVLLETNEKESLCAQVFKTIVDPFVGRISYVKVLSGVLSSDTTVYNTNKEKTEKINSVFIVKGKHQTAAGKLFTGDIGAIVKLQVTQTNDTLCEKGKQYLAEPIVFSEPMLAMAVYPNSKNDEDKMSNALARMCEEDSTLRLENNLETKQTILYGVGDQHLDVILNKLKSKYKVEVRLETPKVPYRETIRKTAIGEGRHKKQSGGHGQFGHVFIEYAPNPDVEEMVFEEKVFGGAVPKQYFPAVETGLRECMQRGVLAGYKVVNVKATLLDGKYHDVDSSEMAFKLAARLSYKAGMMEAKPILLEPIVSVRVRVPDEFTGVIIGDFNKRRGAIMGMDLIDGYQEIQAQVPLSEVLKYPIDLRAMTQGRGSYTQKFNRYDPVPSQLAQPIIDRHKVEMEEEK</sequence>
<evidence type="ECO:0000313" key="4">
    <source>
        <dbReference type="EMBL" id="BBK23917.1"/>
    </source>
</evidence>
<evidence type="ECO:0000259" key="3">
    <source>
        <dbReference type="PROSITE" id="PS51722"/>
    </source>
</evidence>
<dbReference type="Gene3D" id="3.30.70.870">
    <property type="entry name" value="Elongation Factor G (Translational Gtpase), domain 3"/>
    <property type="match status" value="1"/>
</dbReference>
<dbReference type="InterPro" id="IPR005225">
    <property type="entry name" value="Small_GTP-bd"/>
</dbReference>
<dbReference type="SUPFAM" id="SSF54211">
    <property type="entry name" value="Ribosomal protein S5 domain 2-like"/>
    <property type="match status" value="1"/>
</dbReference>
<dbReference type="SMART" id="SM00838">
    <property type="entry name" value="EFG_C"/>
    <property type="match status" value="1"/>
</dbReference>
<dbReference type="CDD" id="cd03713">
    <property type="entry name" value="EFG_mtEFG_C"/>
    <property type="match status" value="1"/>
</dbReference>
<dbReference type="GO" id="GO:0003924">
    <property type="term" value="F:GTPase activity"/>
    <property type="evidence" value="ECO:0007669"/>
    <property type="project" value="InterPro"/>
</dbReference>
<dbReference type="InterPro" id="IPR014721">
    <property type="entry name" value="Ribsml_uS5_D2-typ_fold_subgr"/>
</dbReference>
<dbReference type="Gene3D" id="3.40.50.300">
    <property type="entry name" value="P-loop containing nucleotide triphosphate hydrolases"/>
    <property type="match status" value="1"/>
</dbReference>
<dbReference type="SUPFAM" id="SSF52540">
    <property type="entry name" value="P-loop containing nucleoside triphosphate hydrolases"/>
    <property type="match status" value="1"/>
</dbReference>
<dbReference type="InterPro" id="IPR027417">
    <property type="entry name" value="P-loop_NTPase"/>
</dbReference>
<keyword evidence="4" id="KW-0251">Elongation factor</keyword>
<keyword evidence="1" id="KW-0547">Nucleotide-binding</keyword>
<dbReference type="GO" id="GO:0003746">
    <property type="term" value="F:translation elongation factor activity"/>
    <property type="evidence" value="ECO:0007669"/>
    <property type="project" value="UniProtKB-KW"/>
</dbReference>
<dbReference type="GO" id="GO:0032790">
    <property type="term" value="P:ribosome disassembly"/>
    <property type="evidence" value="ECO:0007669"/>
    <property type="project" value="TreeGrafter"/>
</dbReference>
<dbReference type="InterPro" id="IPR005517">
    <property type="entry name" value="Transl_elong_EFG/EF2_IV"/>
</dbReference>
<dbReference type="SMART" id="SM00889">
    <property type="entry name" value="EFG_IV"/>
    <property type="match status" value="1"/>
</dbReference>
<dbReference type="CDD" id="cd04170">
    <property type="entry name" value="EF-G_bact"/>
    <property type="match status" value="1"/>
</dbReference>
<dbReference type="Pfam" id="PF00679">
    <property type="entry name" value="EFG_C"/>
    <property type="match status" value="1"/>
</dbReference>
<dbReference type="InterPro" id="IPR035647">
    <property type="entry name" value="EFG_III/V"/>
</dbReference>
<dbReference type="AlphaFoldDB" id="A0A6N4TMG5"/>
<dbReference type="CDD" id="cd04088">
    <property type="entry name" value="EFG_mtEFG_II"/>
    <property type="match status" value="1"/>
</dbReference>
<dbReference type="InterPro" id="IPR000640">
    <property type="entry name" value="EFG_V-like"/>
</dbReference>
<dbReference type="Pfam" id="PF00009">
    <property type="entry name" value="GTP_EFTU"/>
    <property type="match status" value="1"/>
</dbReference>
<name>A0A6N4TMG5_9FIRM</name>
<dbReference type="InterPro" id="IPR009000">
    <property type="entry name" value="Transl_B-barrel_sf"/>
</dbReference>
<dbReference type="Pfam" id="PF14492">
    <property type="entry name" value="EFG_III"/>
    <property type="match status" value="1"/>
</dbReference>
<organism evidence="4 5">
    <name type="scientific">Amedibacterium intestinale</name>
    <dbReference type="NCBI Taxonomy" id="2583452"/>
    <lineage>
        <taxon>Bacteria</taxon>
        <taxon>Bacillati</taxon>
        <taxon>Bacillota</taxon>
        <taxon>Erysipelotrichia</taxon>
        <taxon>Erysipelotrichales</taxon>
        <taxon>Erysipelotrichaceae</taxon>
        <taxon>Amedibacterium</taxon>
    </lineage>
</organism>
<evidence type="ECO:0000313" key="5">
    <source>
        <dbReference type="Proteomes" id="UP000464754"/>
    </source>
</evidence>
<dbReference type="PROSITE" id="PS51722">
    <property type="entry name" value="G_TR_2"/>
    <property type="match status" value="1"/>
</dbReference>
<dbReference type="InterPro" id="IPR009022">
    <property type="entry name" value="EFG_III"/>
</dbReference>
<dbReference type="Gene3D" id="2.40.30.10">
    <property type="entry name" value="Translation factors"/>
    <property type="match status" value="1"/>
</dbReference>
<dbReference type="Gene3D" id="3.30.70.240">
    <property type="match status" value="1"/>
</dbReference>
<proteinExistence type="predicted"/>
<dbReference type="InterPro" id="IPR047872">
    <property type="entry name" value="EFG_IV"/>
</dbReference>
<dbReference type="InterPro" id="IPR020568">
    <property type="entry name" value="Ribosomal_Su5_D2-typ_SF"/>
</dbReference>
<dbReference type="CDD" id="cd01434">
    <property type="entry name" value="EFG_mtEFG1_IV"/>
    <property type="match status" value="1"/>
</dbReference>
<keyword evidence="4" id="KW-0648">Protein biosynthesis</keyword>
<evidence type="ECO:0000256" key="1">
    <source>
        <dbReference type="ARBA" id="ARBA00022741"/>
    </source>
</evidence>
<dbReference type="NCBIfam" id="NF009379">
    <property type="entry name" value="PRK12740.1-3"/>
    <property type="match status" value="1"/>
</dbReference>
<dbReference type="RefSeq" id="WP_118277653.1">
    <property type="nucleotide sequence ID" value="NZ_AP019695.1"/>
</dbReference>
<dbReference type="InterPro" id="IPR035649">
    <property type="entry name" value="EFG_V"/>
</dbReference>
<keyword evidence="2" id="KW-0342">GTP-binding</keyword>
<dbReference type="NCBIfam" id="TIGR00231">
    <property type="entry name" value="small_GTP"/>
    <property type="match status" value="1"/>
</dbReference>
<dbReference type="CDD" id="cd16262">
    <property type="entry name" value="EFG_III"/>
    <property type="match status" value="1"/>
</dbReference>
<reference evidence="5" key="1">
    <citation type="submission" date="2019-05" db="EMBL/GenBank/DDBJ databases">
        <title>Complete genome sequencing of Absiella argi strain JCM 30884.</title>
        <authorList>
            <person name="Sakamoto M."/>
            <person name="Murakami T."/>
            <person name="Mori H."/>
        </authorList>
    </citation>
    <scope>NUCLEOTIDE SEQUENCE [LARGE SCALE GENOMIC DNA]</scope>
    <source>
        <strain evidence="5">JCM 30884</strain>
    </source>
</reference>
<dbReference type="SUPFAM" id="SSF54980">
    <property type="entry name" value="EF-G C-terminal domain-like"/>
    <property type="match status" value="2"/>
</dbReference>
<dbReference type="EMBL" id="AP019695">
    <property type="protein sequence ID" value="BBK23917.1"/>
    <property type="molecule type" value="Genomic_DNA"/>
</dbReference>
<dbReference type="InterPro" id="IPR053905">
    <property type="entry name" value="EF-G-like_DII"/>
</dbReference>
<dbReference type="SUPFAM" id="SSF50447">
    <property type="entry name" value="Translation proteins"/>
    <property type="match status" value="1"/>
</dbReference>
<dbReference type="NCBIfam" id="NF009381">
    <property type="entry name" value="PRK12740.1-5"/>
    <property type="match status" value="1"/>
</dbReference>
<dbReference type="PANTHER" id="PTHR43261:SF6">
    <property type="entry name" value="ELONGATION FACTOR G-LIKE PROTEIN"/>
    <property type="match status" value="1"/>
</dbReference>
<accession>A0A6N4TMG5</accession>
<dbReference type="FunFam" id="3.30.70.240:FF:000001">
    <property type="entry name" value="Elongation factor G"/>
    <property type="match status" value="1"/>
</dbReference>
<dbReference type="GO" id="GO:0005525">
    <property type="term" value="F:GTP binding"/>
    <property type="evidence" value="ECO:0007669"/>
    <property type="project" value="UniProtKB-KW"/>
</dbReference>
<dbReference type="KEGG" id="aarg:Aargi30884_28200"/>
<dbReference type="PANTHER" id="PTHR43261">
    <property type="entry name" value="TRANSLATION ELONGATION FACTOR G-RELATED"/>
    <property type="match status" value="1"/>
</dbReference>
<protein>
    <submittedName>
        <fullName evidence="4">Elongation factor G</fullName>
    </submittedName>
</protein>
<dbReference type="InterPro" id="IPR041095">
    <property type="entry name" value="EFG_II"/>
</dbReference>
<dbReference type="Proteomes" id="UP000464754">
    <property type="component" value="Chromosome"/>
</dbReference>